<evidence type="ECO:0000256" key="6">
    <source>
        <dbReference type="ARBA" id="ARBA00023136"/>
    </source>
</evidence>
<keyword evidence="9" id="KW-0378">Hydrolase</keyword>
<protein>
    <submittedName>
        <fullName evidence="9">Rhomboid family intramembrane serine protease</fullName>
    </submittedName>
</protein>
<accession>A0A2P5YYD8</accession>
<evidence type="ECO:0000256" key="4">
    <source>
        <dbReference type="ARBA" id="ARBA00022692"/>
    </source>
</evidence>
<keyword evidence="9" id="KW-0645">Protease</keyword>
<feature type="transmembrane region" description="Helical" evidence="7">
    <location>
        <begin position="6"/>
        <end position="23"/>
    </location>
</feature>
<comment type="subcellular location">
    <subcellularLocation>
        <location evidence="1">Membrane</location>
        <topology evidence="1">Multi-pass membrane protein</topology>
    </subcellularLocation>
</comment>
<dbReference type="SUPFAM" id="SSF144091">
    <property type="entry name" value="Rhomboid-like"/>
    <property type="match status" value="1"/>
</dbReference>
<dbReference type="Gene3D" id="1.20.1540.10">
    <property type="entry name" value="Rhomboid-like"/>
    <property type="match status" value="1"/>
</dbReference>
<feature type="transmembrane region" description="Helical" evidence="7">
    <location>
        <begin position="139"/>
        <end position="160"/>
    </location>
</feature>
<dbReference type="PANTHER" id="PTHR43066:SF26">
    <property type="entry name" value="RHOMBOID PROTEASE GLPG"/>
    <property type="match status" value="1"/>
</dbReference>
<feature type="transmembrane region" description="Helical" evidence="7">
    <location>
        <begin position="86"/>
        <end position="106"/>
    </location>
</feature>
<reference evidence="9 10" key="1">
    <citation type="submission" date="2016-08" db="EMBL/GenBank/DDBJ databases">
        <authorList>
            <person name="Seilhamer J.J."/>
        </authorList>
    </citation>
    <scope>NUCLEOTIDE SEQUENCE [LARGE SCALE GENOMIC DNA]</scope>
    <source>
        <strain evidence="9 10">CFBP4641</strain>
    </source>
</reference>
<dbReference type="STRING" id="56458.SB85_03885"/>
<keyword evidence="3" id="KW-0997">Cell inner membrane</keyword>
<dbReference type="GO" id="GO:0006508">
    <property type="term" value="P:proteolysis"/>
    <property type="evidence" value="ECO:0007669"/>
    <property type="project" value="UniProtKB-KW"/>
</dbReference>
<dbReference type="EMBL" id="MDEK01000031">
    <property type="protein sequence ID" value="PPU79609.1"/>
    <property type="molecule type" value="Genomic_DNA"/>
</dbReference>
<evidence type="ECO:0000313" key="9">
    <source>
        <dbReference type="EMBL" id="PPU79609.1"/>
    </source>
</evidence>
<name>A0A2P5YYD8_9XANT</name>
<evidence type="ECO:0000256" key="7">
    <source>
        <dbReference type="SAM" id="Phobius"/>
    </source>
</evidence>
<gene>
    <name evidence="9" type="ORF">XsacCFBP4641_20595</name>
</gene>
<dbReference type="AlphaFoldDB" id="A0A2P5YYD8"/>
<evidence type="ECO:0000313" key="10">
    <source>
        <dbReference type="Proteomes" id="UP000247346"/>
    </source>
</evidence>
<dbReference type="GeneID" id="93879532"/>
<sequence>MPSVTPVNLILIVLTVLVSWAAFNNRRLLDRLILWPPAIDRHKQYDRLVTYGFIHADFPHLLFNMVTLYFFGGPIEVLMERHTGNMLVYPLFYLSALVVSILPSYLKNQKNPNYMSLGASGAVSAVLFAFILMAPWTGIFFFFIPIPIPAILYAVFYVGYSIWMDRRGGDNVNHSAHLAGAAFGVMFLLIMEPSVLQHFLDELANPRFGRG</sequence>
<dbReference type="PANTHER" id="PTHR43066">
    <property type="entry name" value="RHOMBOID-RELATED PROTEIN"/>
    <property type="match status" value="1"/>
</dbReference>
<dbReference type="GO" id="GO:0004252">
    <property type="term" value="F:serine-type endopeptidase activity"/>
    <property type="evidence" value="ECO:0007669"/>
    <property type="project" value="InterPro"/>
</dbReference>
<organism evidence="9 10">
    <name type="scientific">Xanthomonas sacchari</name>
    <dbReference type="NCBI Taxonomy" id="56458"/>
    <lineage>
        <taxon>Bacteria</taxon>
        <taxon>Pseudomonadati</taxon>
        <taxon>Pseudomonadota</taxon>
        <taxon>Gammaproteobacteria</taxon>
        <taxon>Lysobacterales</taxon>
        <taxon>Lysobacteraceae</taxon>
        <taxon>Xanthomonas</taxon>
    </lineage>
</organism>
<dbReference type="Proteomes" id="UP000247346">
    <property type="component" value="Unassembled WGS sequence"/>
</dbReference>
<evidence type="ECO:0000259" key="8">
    <source>
        <dbReference type="Pfam" id="PF01694"/>
    </source>
</evidence>
<feature type="domain" description="Peptidase S54 rhomboid" evidence="8">
    <location>
        <begin position="43"/>
        <end position="191"/>
    </location>
</feature>
<feature type="transmembrane region" description="Helical" evidence="7">
    <location>
        <begin position="113"/>
        <end position="133"/>
    </location>
</feature>
<comment type="caution">
    <text evidence="9">The sequence shown here is derived from an EMBL/GenBank/DDBJ whole genome shotgun (WGS) entry which is preliminary data.</text>
</comment>
<dbReference type="InterPro" id="IPR035952">
    <property type="entry name" value="Rhomboid-like_sf"/>
</dbReference>
<evidence type="ECO:0000256" key="1">
    <source>
        <dbReference type="ARBA" id="ARBA00004141"/>
    </source>
</evidence>
<keyword evidence="5 7" id="KW-1133">Transmembrane helix</keyword>
<evidence type="ECO:0000256" key="3">
    <source>
        <dbReference type="ARBA" id="ARBA00022519"/>
    </source>
</evidence>
<feature type="transmembrane region" description="Helical" evidence="7">
    <location>
        <begin position="172"/>
        <end position="191"/>
    </location>
</feature>
<dbReference type="RefSeq" id="WP_010343836.1">
    <property type="nucleotide sequence ID" value="NZ_CP132343.1"/>
</dbReference>
<dbReference type="GO" id="GO:0016020">
    <property type="term" value="C:membrane"/>
    <property type="evidence" value="ECO:0007669"/>
    <property type="project" value="UniProtKB-SubCell"/>
</dbReference>
<feature type="transmembrane region" description="Helical" evidence="7">
    <location>
        <begin position="48"/>
        <end position="71"/>
    </location>
</feature>
<dbReference type="OrthoDB" id="9813074at2"/>
<keyword evidence="2" id="KW-1003">Cell membrane</keyword>
<evidence type="ECO:0000256" key="5">
    <source>
        <dbReference type="ARBA" id="ARBA00022989"/>
    </source>
</evidence>
<evidence type="ECO:0000256" key="2">
    <source>
        <dbReference type="ARBA" id="ARBA00022475"/>
    </source>
</evidence>
<keyword evidence="6 7" id="KW-0472">Membrane</keyword>
<dbReference type="InterPro" id="IPR022764">
    <property type="entry name" value="Peptidase_S54_rhomboid_dom"/>
</dbReference>
<dbReference type="Pfam" id="PF01694">
    <property type="entry name" value="Rhomboid"/>
    <property type="match status" value="1"/>
</dbReference>
<proteinExistence type="predicted"/>
<keyword evidence="4 7" id="KW-0812">Transmembrane</keyword>